<name>A0A5N6FVX8_PETAA</name>
<comment type="caution">
    <text evidence="1">The sequence shown here is derived from an EMBL/GenBank/DDBJ whole genome shotgun (WGS) entry which is preliminary data.</text>
</comment>
<dbReference type="OMA" id="FEYHVDE"/>
<accession>A0A8H5ZV21</accession>
<accession>A0A5N6FVX8</accession>
<reference evidence="1 2" key="1">
    <citation type="submission" date="2019-04" db="EMBL/GenBank/DDBJ databases">
        <title>Aspergillus burnettii sp. nov., novel species from soil in southeast Queensland.</title>
        <authorList>
            <person name="Gilchrist C.L.M."/>
            <person name="Pitt J.I."/>
            <person name="Lange L."/>
            <person name="Lacey H.J."/>
            <person name="Vuong D."/>
            <person name="Midgley D.J."/>
            <person name="Greenfield P."/>
            <person name="Bradbury M."/>
            <person name="Lacey E."/>
            <person name="Busk P.K."/>
            <person name="Pilgaard B."/>
            <person name="Chooi Y.H."/>
            <person name="Piggott A.M."/>
        </authorList>
    </citation>
    <scope>NUCLEOTIDE SEQUENCE [LARGE SCALE GENOMIC DNA]</scope>
    <source>
        <strain evidence="1 2">FRR 5400</strain>
    </source>
</reference>
<dbReference type="Gene3D" id="3.30.429.10">
    <property type="entry name" value="Macrophage Migration Inhibitory Factor"/>
    <property type="match status" value="1"/>
</dbReference>
<dbReference type="InterPro" id="IPR014347">
    <property type="entry name" value="Tautomerase/MIF_sf"/>
</dbReference>
<dbReference type="AlphaFoldDB" id="A0A5N6FVX8"/>
<protein>
    <submittedName>
        <fullName evidence="1">Uncharacterized protein</fullName>
    </submittedName>
</protein>
<dbReference type="Pfam" id="PF14832">
    <property type="entry name" value="Tautomerase_3"/>
    <property type="match status" value="1"/>
</dbReference>
<dbReference type="InterPro" id="IPR028116">
    <property type="entry name" value="Cis-CaaD-like"/>
</dbReference>
<sequence>MPLWEIYHPAGTFEDDASKQAFAKDITKNYTDFGLPSFYVVVNFFKMDIRDTYVGGKAKAATDKPFVRVVITHIAVHVPNVDVAYLRTTSRLDQIMKPHLLERGYDFEYHVDETERRLWKINGLIPPQHKSAEERIWVEEDRPVPYEGAYPHTSSFQSSI</sequence>
<evidence type="ECO:0000313" key="1">
    <source>
        <dbReference type="EMBL" id="KAF5857378.1"/>
    </source>
</evidence>
<gene>
    <name evidence="1" type="ORF">ETB97_005913</name>
</gene>
<evidence type="ECO:0000313" key="2">
    <source>
        <dbReference type="Proteomes" id="UP000541154"/>
    </source>
</evidence>
<dbReference type="EMBL" id="SPNV01000261">
    <property type="protein sequence ID" value="KAF5857378.1"/>
    <property type="molecule type" value="Genomic_DNA"/>
</dbReference>
<keyword evidence="2" id="KW-1185">Reference proteome</keyword>
<organism evidence="1 2">
    <name type="scientific">Petromyces alliaceus</name>
    <name type="common">Aspergillus alliaceus</name>
    <dbReference type="NCBI Taxonomy" id="209559"/>
    <lineage>
        <taxon>Eukaryota</taxon>
        <taxon>Fungi</taxon>
        <taxon>Dikarya</taxon>
        <taxon>Ascomycota</taxon>
        <taxon>Pezizomycotina</taxon>
        <taxon>Eurotiomycetes</taxon>
        <taxon>Eurotiomycetidae</taxon>
        <taxon>Eurotiales</taxon>
        <taxon>Aspergillaceae</taxon>
        <taxon>Aspergillus</taxon>
        <taxon>Aspergillus subgen. Circumdati</taxon>
    </lineage>
</organism>
<dbReference type="Proteomes" id="UP000541154">
    <property type="component" value="Unassembled WGS sequence"/>
</dbReference>
<proteinExistence type="predicted"/>